<evidence type="ECO:0000313" key="3">
    <source>
        <dbReference type="Proteomes" id="UP000604825"/>
    </source>
</evidence>
<protein>
    <submittedName>
        <fullName evidence="2">Uncharacterized protein</fullName>
    </submittedName>
</protein>
<evidence type="ECO:0000256" key="1">
    <source>
        <dbReference type="SAM" id="MobiDB-lite"/>
    </source>
</evidence>
<gene>
    <name evidence="2" type="ORF">NCGR_LOCUS65835</name>
</gene>
<evidence type="ECO:0000313" key="2">
    <source>
        <dbReference type="EMBL" id="CAD6341737.1"/>
    </source>
</evidence>
<dbReference type="Gene3D" id="3.40.50.300">
    <property type="entry name" value="P-loop containing nucleotide triphosphate hydrolases"/>
    <property type="match status" value="1"/>
</dbReference>
<comment type="caution">
    <text evidence="2">The sequence shown here is derived from an EMBL/GenBank/DDBJ whole genome shotgun (WGS) entry which is preliminary data.</text>
</comment>
<feature type="region of interest" description="Disordered" evidence="1">
    <location>
        <begin position="1"/>
        <end position="55"/>
    </location>
</feature>
<dbReference type="GO" id="GO:0016887">
    <property type="term" value="F:ATP hydrolysis activity"/>
    <property type="evidence" value="ECO:0007669"/>
    <property type="project" value="TreeGrafter"/>
</dbReference>
<feature type="compositionally biased region" description="Polar residues" evidence="1">
    <location>
        <begin position="161"/>
        <end position="179"/>
    </location>
</feature>
<sequence length="327" mass="35221">MQASRRVATRQAGNQQPARKQAGARRRLGGTSALSGAATTPSSSTPRRETRPTRINPLIAKGSRVTLAADQVPPVAPPDTAEVAYSLFTSNWPAPVPGSSKPQCPVLTALLCSFWPQFLLTAVLGVAHLSVMYISPLLVDRPARHYLPGVQNRTHEMVGSTRPSSGQPASHGRFTSWSSGGMDPDASGNDVDLSSLFIVNNRILVVVQCFEDDNIVHVNGKVDPRSDIDVINLEMIFSDLGQIEGKPARSVDLAEHEKEAIQHLCLLTMKPVIYVANVTESDLAEPDSNPHVKEVAKAASDLQSGMVTISAQVEAELAELPLEEEIW</sequence>
<dbReference type="GO" id="GO:0005737">
    <property type="term" value="C:cytoplasm"/>
    <property type="evidence" value="ECO:0007669"/>
    <property type="project" value="TreeGrafter"/>
</dbReference>
<keyword evidence="3" id="KW-1185">Reference proteome</keyword>
<dbReference type="PANTHER" id="PTHR23305:SF18">
    <property type="entry name" value="OBG-TYPE G DOMAIN-CONTAINING PROTEIN"/>
    <property type="match status" value="1"/>
</dbReference>
<feature type="compositionally biased region" description="Low complexity" evidence="1">
    <location>
        <begin position="29"/>
        <end position="45"/>
    </location>
</feature>
<dbReference type="AlphaFoldDB" id="A0A811SLJ8"/>
<dbReference type="InterPro" id="IPR023192">
    <property type="entry name" value="TGS-like_dom_sf"/>
</dbReference>
<dbReference type="Proteomes" id="UP000604825">
    <property type="component" value="Unassembled WGS sequence"/>
</dbReference>
<feature type="region of interest" description="Disordered" evidence="1">
    <location>
        <begin position="155"/>
        <end position="182"/>
    </location>
</feature>
<dbReference type="PANTHER" id="PTHR23305">
    <property type="entry name" value="OBG GTPASE FAMILY"/>
    <property type="match status" value="1"/>
</dbReference>
<reference evidence="2" key="1">
    <citation type="submission" date="2020-10" db="EMBL/GenBank/DDBJ databases">
        <authorList>
            <person name="Han B."/>
            <person name="Lu T."/>
            <person name="Zhao Q."/>
            <person name="Huang X."/>
            <person name="Zhao Y."/>
        </authorList>
    </citation>
    <scope>NUCLEOTIDE SEQUENCE</scope>
</reference>
<dbReference type="InterPro" id="IPR027417">
    <property type="entry name" value="P-loop_NTPase"/>
</dbReference>
<dbReference type="Gene3D" id="1.10.150.300">
    <property type="entry name" value="TGS-like domain"/>
    <property type="match status" value="1"/>
</dbReference>
<dbReference type="OrthoDB" id="424823at2759"/>
<dbReference type="SUPFAM" id="SSF52540">
    <property type="entry name" value="P-loop containing nucleoside triphosphate hydrolases"/>
    <property type="match status" value="1"/>
</dbReference>
<proteinExistence type="predicted"/>
<organism evidence="2 3">
    <name type="scientific">Miscanthus lutarioriparius</name>
    <dbReference type="NCBI Taxonomy" id="422564"/>
    <lineage>
        <taxon>Eukaryota</taxon>
        <taxon>Viridiplantae</taxon>
        <taxon>Streptophyta</taxon>
        <taxon>Embryophyta</taxon>
        <taxon>Tracheophyta</taxon>
        <taxon>Spermatophyta</taxon>
        <taxon>Magnoliopsida</taxon>
        <taxon>Liliopsida</taxon>
        <taxon>Poales</taxon>
        <taxon>Poaceae</taxon>
        <taxon>PACMAD clade</taxon>
        <taxon>Panicoideae</taxon>
        <taxon>Andropogonodae</taxon>
        <taxon>Andropogoneae</taxon>
        <taxon>Saccharinae</taxon>
        <taxon>Miscanthus</taxon>
    </lineage>
</organism>
<dbReference type="EMBL" id="CAJGYO010000284">
    <property type="protein sequence ID" value="CAD6341737.1"/>
    <property type="molecule type" value="Genomic_DNA"/>
</dbReference>
<name>A0A811SLJ8_9POAL</name>
<accession>A0A811SLJ8</accession>